<organism evidence="2">
    <name type="scientific">viral metagenome</name>
    <dbReference type="NCBI Taxonomy" id="1070528"/>
    <lineage>
        <taxon>unclassified sequences</taxon>
        <taxon>metagenomes</taxon>
        <taxon>organismal metagenomes</taxon>
    </lineage>
</organism>
<dbReference type="Pfam" id="PF00574">
    <property type="entry name" value="CLP_protease"/>
    <property type="match status" value="1"/>
</dbReference>
<dbReference type="GO" id="GO:0051117">
    <property type="term" value="F:ATPase binding"/>
    <property type="evidence" value="ECO:0007669"/>
    <property type="project" value="TreeGrafter"/>
</dbReference>
<dbReference type="PANTHER" id="PTHR10381:SF11">
    <property type="entry name" value="ATP-DEPENDENT CLP PROTEASE PROTEOLYTIC SUBUNIT, MITOCHONDRIAL"/>
    <property type="match status" value="1"/>
</dbReference>
<proteinExistence type="inferred from homology"/>
<dbReference type="GO" id="GO:0004252">
    <property type="term" value="F:serine-type endopeptidase activity"/>
    <property type="evidence" value="ECO:0007669"/>
    <property type="project" value="InterPro"/>
</dbReference>
<dbReference type="InterPro" id="IPR023562">
    <property type="entry name" value="ClpP/TepA"/>
</dbReference>
<dbReference type="PRINTS" id="PR00127">
    <property type="entry name" value="CLPPROTEASEP"/>
</dbReference>
<dbReference type="InterPro" id="IPR029045">
    <property type="entry name" value="ClpP/crotonase-like_dom_sf"/>
</dbReference>
<dbReference type="SUPFAM" id="SSF52096">
    <property type="entry name" value="ClpP/crotonase"/>
    <property type="match status" value="1"/>
</dbReference>
<accession>A0A6C0D2X0</accession>
<name>A0A6C0D2X0_9ZZZZ</name>
<dbReference type="AlphaFoldDB" id="A0A6C0D2X0"/>
<evidence type="ECO:0008006" key="3">
    <source>
        <dbReference type="Google" id="ProtNLM"/>
    </source>
</evidence>
<dbReference type="EMBL" id="MN739520">
    <property type="protein sequence ID" value="QHT10434.1"/>
    <property type="molecule type" value="Genomic_DNA"/>
</dbReference>
<dbReference type="GO" id="GO:0004176">
    <property type="term" value="F:ATP-dependent peptidase activity"/>
    <property type="evidence" value="ECO:0007669"/>
    <property type="project" value="InterPro"/>
</dbReference>
<comment type="similarity">
    <text evidence="1">Belongs to the peptidase S14 family.</text>
</comment>
<dbReference type="PANTHER" id="PTHR10381">
    <property type="entry name" value="ATP-DEPENDENT CLP PROTEASE PROTEOLYTIC SUBUNIT"/>
    <property type="match status" value="1"/>
</dbReference>
<dbReference type="InterPro" id="IPR001907">
    <property type="entry name" value="ClpP"/>
</dbReference>
<evidence type="ECO:0000313" key="2">
    <source>
        <dbReference type="EMBL" id="QHT10434.1"/>
    </source>
</evidence>
<dbReference type="GO" id="GO:0009368">
    <property type="term" value="C:endopeptidase Clp complex"/>
    <property type="evidence" value="ECO:0007669"/>
    <property type="project" value="TreeGrafter"/>
</dbReference>
<sequence length="190" mass="22182">MTSYMYMEECPNVKIKSDKNHVYFYSEVDRSSTYELMECMREAEKYCLKLCYETKIESLPIYLHISSYGGCVDSALNVIDHIRASKYPVYTIIEGYTASSGTLISVVGKKRFIRPNASMLIHQISSEFWGKMLELEDQIKNLKQATIKIRRIYKKNTKIPKKQLTALLKHDLMLNSKRCIELGLVDEIWR</sequence>
<evidence type="ECO:0000256" key="1">
    <source>
        <dbReference type="ARBA" id="ARBA00007039"/>
    </source>
</evidence>
<protein>
    <recommendedName>
        <fullName evidence="3">Protease</fullName>
    </recommendedName>
</protein>
<reference evidence="2" key="1">
    <citation type="journal article" date="2020" name="Nature">
        <title>Giant virus diversity and host interactions through global metagenomics.</title>
        <authorList>
            <person name="Schulz F."/>
            <person name="Roux S."/>
            <person name="Paez-Espino D."/>
            <person name="Jungbluth S."/>
            <person name="Walsh D.A."/>
            <person name="Denef V.J."/>
            <person name="McMahon K.D."/>
            <person name="Konstantinidis K.T."/>
            <person name="Eloe-Fadrosh E.A."/>
            <person name="Kyrpides N.C."/>
            <person name="Woyke T."/>
        </authorList>
    </citation>
    <scope>NUCLEOTIDE SEQUENCE</scope>
    <source>
        <strain evidence="2">GVMAG-M-3300023174-107</strain>
    </source>
</reference>
<dbReference type="Gene3D" id="3.90.226.10">
    <property type="entry name" value="2-enoyl-CoA Hydratase, Chain A, domain 1"/>
    <property type="match status" value="1"/>
</dbReference>
<dbReference type="GO" id="GO:0006515">
    <property type="term" value="P:protein quality control for misfolded or incompletely synthesized proteins"/>
    <property type="evidence" value="ECO:0007669"/>
    <property type="project" value="TreeGrafter"/>
</dbReference>